<dbReference type="RefSeq" id="WP_330093079.1">
    <property type="nucleotide sequence ID" value="NZ_JAUZMY010000019.1"/>
</dbReference>
<feature type="transmembrane region" description="Helical" evidence="8">
    <location>
        <begin position="201"/>
        <end position="221"/>
    </location>
</feature>
<keyword evidence="3" id="KW-1003">Cell membrane</keyword>
<comment type="similarity">
    <text evidence="2">Belongs to the resistance-nodulation-cell division (RND) (TC 2.A.6) family. MmpL subfamily.</text>
</comment>
<feature type="transmembrane region" description="Helical" evidence="8">
    <location>
        <begin position="584"/>
        <end position="604"/>
    </location>
</feature>
<evidence type="ECO:0000256" key="3">
    <source>
        <dbReference type="ARBA" id="ARBA00022475"/>
    </source>
</evidence>
<dbReference type="Gene3D" id="1.20.1640.10">
    <property type="entry name" value="Multidrug efflux transporter AcrB transmembrane domain"/>
    <property type="match status" value="2"/>
</dbReference>
<dbReference type="InterPro" id="IPR004869">
    <property type="entry name" value="MMPL_dom"/>
</dbReference>
<keyword evidence="11" id="KW-1185">Reference proteome</keyword>
<evidence type="ECO:0000256" key="1">
    <source>
        <dbReference type="ARBA" id="ARBA00004651"/>
    </source>
</evidence>
<feature type="compositionally biased region" description="Low complexity" evidence="7">
    <location>
        <begin position="718"/>
        <end position="729"/>
    </location>
</feature>
<dbReference type="PANTHER" id="PTHR33406:SF11">
    <property type="entry name" value="MEMBRANE PROTEIN SCO6666-RELATED"/>
    <property type="match status" value="1"/>
</dbReference>
<evidence type="ECO:0000256" key="8">
    <source>
        <dbReference type="SAM" id="Phobius"/>
    </source>
</evidence>
<gene>
    <name evidence="10" type="ORF">Q8791_18960</name>
</gene>
<keyword evidence="6 8" id="KW-0472">Membrane</keyword>
<proteinExistence type="inferred from homology"/>
<dbReference type="PROSITE" id="PS50156">
    <property type="entry name" value="SSD"/>
    <property type="match status" value="1"/>
</dbReference>
<feature type="transmembrane region" description="Helical" evidence="8">
    <location>
        <begin position="657"/>
        <end position="676"/>
    </location>
</feature>
<keyword evidence="4 8" id="KW-0812">Transmembrane</keyword>
<evidence type="ECO:0000256" key="6">
    <source>
        <dbReference type="ARBA" id="ARBA00023136"/>
    </source>
</evidence>
<feature type="region of interest" description="Disordered" evidence="7">
    <location>
        <begin position="707"/>
        <end position="736"/>
    </location>
</feature>
<evidence type="ECO:0000259" key="9">
    <source>
        <dbReference type="PROSITE" id="PS50156"/>
    </source>
</evidence>
<protein>
    <submittedName>
        <fullName evidence="10">MMPL family transporter</fullName>
    </submittedName>
</protein>
<organism evidence="10 11">
    <name type="scientific">Nocardiopsis codii</name>
    <dbReference type="NCBI Taxonomy" id="3065942"/>
    <lineage>
        <taxon>Bacteria</taxon>
        <taxon>Bacillati</taxon>
        <taxon>Actinomycetota</taxon>
        <taxon>Actinomycetes</taxon>
        <taxon>Streptosporangiales</taxon>
        <taxon>Nocardiopsidaceae</taxon>
        <taxon>Nocardiopsis</taxon>
    </lineage>
</organism>
<feature type="transmembrane region" description="Helical" evidence="8">
    <location>
        <begin position="631"/>
        <end position="651"/>
    </location>
</feature>
<feature type="transmembrane region" description="Helical" evidence="8">
    <location>
        <begin position="227"/>
        <end position="249"/>
    </location>
</feature>
<evidence type="ECO:0000313" key="11">
    <source>
        <dbReference type="Proteomes" id="UP001356095"/>
    </source>
</evidence>
<dbReference type="InterPro" id="IPR050545">
    <property type="entry name" value="Mycobact_MmpL"/>
</dbReference>
<dbReference type="Proteomes" id="UP001356095">
    <property type="component" value="Unassembled WGS sequence"/>
</dbReference>
<evidence type="ECO:0000313" key="10">
    <source>
        <dbReference type="EMBL" id="MEE2039301.1"/>
    </source>
</evidence>
<feature type="transmembrane region" description="Helical" evidence="8">
    <location>
        <begin position="518"/>
        <end position="542"/>
    </location>
</feature>
<evidence type="ECO:0000256" key="4">
    <source>
        <dbReference type="ARBA" id="ARBA00022692"/>
    </source>
</evidence>
<feature type="transmembrane region" description="Helical" evidence="8">
    <location>
        <begin position="549"/>
        <end position="572"/>
    </location>
</feature>
<evidence type="ECO:0000256" key="7">
    <source>
        <dbReference type="SAM" id="MobiDB-lite"/>
    </source>
</evidence>
<comment type="caution">
    <text evidence="10">The sequence shown here is derived from an EMBL/GenBank/DDBJ whole genome shotgun (WGS) entry which is preliminary data.</text>
</comment>
<keyword evidence="5 8" id="KW-1133">Transmembrane helix</keyword>
<reference evidence="10 11" key="1">
    <citation type="submission" date="2023-08" db="EMBL/GenBank/DDBJ databases">
        <authorList>
            <person name="Girao M."/>
            <person name="Carvalho M.F."/>
        </authorList>
    </citation>
    <scope>NUCLEOTIDE SEQUENCE [LARGE SCALE GENOMIC DNA]</scope>
    <source>
        <strain evidence="10 11">CT-R113</strain>
    </source>
</reference>
<comment type="subcellular location">
    <subcellularLocation>
        <location evidence="1">Cell membrane</location>
        <topology evidence="1">Multi-pass membrane protein</topology>
    </subcellularLocation>
</comment>
<feature type="transmembrane region" description="Helical" evidence="8">
    <location>
        <begin position="12"/>
        <end position="30"/>
    </location>
</feature>
<dbReference type="Pfam" id="PF03176">
    <property type="entry name" value="MMPL"/>
    <property type="match status" value="2"/>
</dbReference>
<evidence type="ECO:0000256" key="2">
    <source>
        <dbReference type="ARBA" id="ARBA00010157"/>
    </source>
</evidence>
<feature type="transmembrane region" description="Helical" evidence="8">
    <location>
        <begin position="279"/>
        <end position="300"/>
    </location>
</feature>
<sequence>MFAGVGRIAVRHRWWVVAFAALLTVVGGVWGTGALSALTGGAGFDDPASESVRADEILAGELGRNAVDVVVLYESDDLAVDDPGFGDEVEAALAGVPRDGIERLDSHFSTGSDAYVSEDGRATYATVQFDTSDDQERVELLGRVADDFEVDGLDVSFGGVTAMTEQVNALTGSDIARAEMLSLPVLVVVMVLIFRSPVAALLPLAVGTVTALGSFVVLRVLTYSVDIAGSVINVITILGLGLAIDYALFMVSRFREELAAGSDVEEAVRRTTATAGRTVAFSGLALAICFTGLILFPARFLSSMGYAGVAVVAFAVLSSVTLLPPLLSLVGRRVDKWRIPWPRERNRGTQDRWYRVAHAVMRRPAAVTLLIVALLLGLGAPFLTANWARPGDWVLPADADARVVTTALAERFGADPSRIMTVAVTLPGPADTAGDELDAYARRLGGVDGVTGSEVTGTAGEQARVTLAYAMDPMAPEARTMVEDLRAVEPPEDAEALVTGMPASRVDIVDMIGERAPWMLLFVGLVSYLVLFLAFGSVLLPLKSIAMNLLSLSAAFGAITLVFQHGFLAGLFGFEAVGVVDANFPVLIVAIAFGLAMDYEVFLLSRVREQWERGVGETEAVAVGLQRTGRIITGVALLMIIVVSGFVTSSIVFMKMIGVGLVIAIAVDATVVRGLLVPATMRLMGPWAWWAPAPLARLWNRYGFREDAGPGPSPAPPDTGDAPAGPAADRTGEPVR</sequence>
<dbReference type="SUPFAM" id="SSF82866">
    <property type="entry name" value="Multidrug efflux transporter AcrB transmembrane domain"/>
    <property type="match status" value="2"/>
</dbReference>
<feature type="transmembrane region" description="Helical" evidence="8">
    <location>
        <begin position="306"/>
        <end position="330"/>
    </location>
</feature>
<feature type="transmembrane region" description="Helical" evidence="8">
    <location>
        <begin position="365"/>
        <end position="388"/>
    </location>
</feature>
<dbReference type="InterPro" id="IPR000731">
    <property type="entry name" value="SSD"/>
</dbReference>
<name>A0ABU7KAP1_9ACTN</name>
<evidence type="ECO:0000256" key="5">
    <source>
        <dbReference type="ARBA" id="ARBA00022989"/>
    </source>
</evidence>
<dbReference type="PANTHER" id="PTHR33406">
    <property type="entry name" value="MEMBRANE PROTEIN MJ1562-RELATED"/>
    <property type="match status" value="1"/>
</dbReference>
<feature type="domain" description="SSD" evidence="9">
    <location>
        <begin position="198"/>
        <end position="329"/>
    </location>
</feature>
<dbReference type="EMBL" id="JAUZMY010000019">
    <property type="protein sequence ID" value="MEE2039301.1"/>
    <property type="molecule type" value="Genomic_DNA"/>
</dbReference>
<accession>A0ABU7KAP1</accession>
<feature type="transmembrane region" description="Helical" evidence="8">
    <location>
        <begin position="175"/>
        <end position="194"/>
    </location>
</feature>